<dbReference type="GO" id="GO:0030313">
    <property type="term" value="C:cell envelope"/>
    <property type="evidence" value="ECO:0007669"/>
    <property type="project" value="UniProtKB-SubCell"/>
</dbReference>
<keyword evidence="7" id="KW-1185">Reference proteome</keyword>
<keyword evidence="4" id="KW-0676">Redox-active center</keyword>
<evidence type="ECO:0000256" key="1">
    <source>
        <dbReference type="ARBA" id="ARBA00004196"/>
    </source>
</evidence>
<dbReference type="PROSITE" id="PS51352">
    <property type="entry name" value="THIOREDOXIN_2"/>
    <property type="match status" value="1"/>
</dbReference>
<comment type="subcellular location">
    <subcellularLocation>
        <location evidence="1">Cell envelope</location>
    </subcellularLocation>
</comment>
<dbReference type="InterPro" id="IPR036249">
    <property type="entry name" value="Thioredoxin-like_sf"/>
</dbReference>
<dbReference type="GO" id="GO:0016491">
    <property type="term" value="F:oxidoreductase activity"/>
    <property type="evidence" value="ECO:0007669"/>
    <property type="project" value="InterPro"/>
</dbReference>
<proteinExistence type="predicted"/>
<dbReference type="eggNOG" id="COG0526">
    <property type="taxonomic scope" value="Bacteria"/>
</dbReference>
<feature type="domain" description="Thioredoxin" evidence="5">
    <location>
        <begin position="315"/>
        <end position="459"/>
    </location>
</feature>
<protein>
    <recommendedName>
        <fullName evidence="5">Thioredoxin domain-containing protein</fullName>
    </recommendedName>
</protein>
<dbReference type="RefSeq" id="WP_004569005.1">
    <property type="nucleotide sequence ID" value="NZ_CH724148.1"/>
</dbReference>
<evidence type="ECO:0000313" key="6">
    <source>
        <dbReference type="EMBL" id="EAR13211.1"/>
    </source>
</evidence>
<dbReference type="InterPro" id="IPR013766">
    <property type="entry name" value="Thioredoxin_domain"/>
</dbReference>
<accession>A4BW70</accession>
<organism evidence="6 7">
    <name type="scientific">Polaribacter irgensii 23-P</name>
    <dbReference type="NCBI Taxonomy" id="313594"/>
    <lineage>
        <taxon>Bacteria</taxon>
        <taxon>Pseudomonadati</taxon>
        <taxon>Bacteroidota</taxon>
        <taxon>Flavobacteriia</taxon>
        <taxon>Flavobacteriales</taxon>
        <taxon>Flavobacteriaceae</taxon>
    </lineage>
</organism>
<dbReference type="Gene3D" id="3.40.30.10">
    <property type="entry name" value="Glutaredoxin"/>
    <property type="match status" value="1"/>
</dbReference>
<evidence type="ECO:0000256" key="3">
    <source>
        <dbReference type="ARBA" id="ARBA00023157"/>
    </source>
</evidence>
<evidence type="ECO:0000256" key="4">
    <source>
        <dbReference type="ARBA" id="ARBA00023284"/>
    </source>
</evidence>
<dbReference type="PANTHER" id="PTHR42852:SF6">
    <property type="entry name" value="THIOL:DISULFIDE INTERCHANGE PROTEIN DSBE"/>
    <property type="match status" value="1"/>
</dbReference>
<dbReference type="Pfam" id="PF08534">
    <property type="entry name" value="Redoxin"/>
    <property type="match status" value="1"/>
</dbReference>
<dbReference type="EMBL" id="AAOG01000001">
    <property type="protein sequence ID" value="EAR13211.1"/>
    <property type="molecule type" value="Genomic_DNA"/>
</dbReference>
<sequence>MKKLLILVALVTVLDACTPENKIDYTTLSGKIENSTAQKLTLYNRFDTTEKLEIVLAKDGTFVDTLKINSDFLFLREENNRIDLYAPKGSDINIYYSSKNKDSTLLLTGSTADINNYIFNKNKVHAAIAGDQKELFLKNEENFKAAVLKMKNIEENLLYKTAGIPEDFKINEKKNIHYSYLAALNNYRSYHGYYIKNRSFEPTESFLNELKDLDLESEADFIFSMNYRVLVSALLKNKSDDLVAKDSLESDIAYLETIAKVKNTVIKNKLLYDAAAFGITYTDKLEAYYLLFSKNSTNTSNNEKIAESYNKLTSLAAGSPSPSFTDYEDNTGGAKSLEHLKGKYVYIDVWATWCGPCIAEIPSLKKVEEAFHGKNIQFLSISIDAEKDHDKWKKMIVEKKLGGIQLIADNDWESQFIKEYMIKGIPRFILLDPKGNIISANAPRPSDKKLTETLNNLNL</sequence>
<evidence type="ECO:0000313" key="7">
    <source>
        <dbReference type="Proteomes" id="UP000003053"/>
    </source>
</evidence>
<evidence type="ECO:0000256" key="2">
    <source>
        <dbReference type="ARBA" id="ARBA00022748"/>
    </source>
</evidence>
<dbReference type="InterPro" id="IPR050553">
    <property type="entry name" value="Thioredoxin_ResA/DsbE_sf"/>
</dbReference>
<dbReference type="AlphaFoldDB" id="A4BW70"/>
<reference evidence="6 7" key="1">
    <citation type="submission" date="2006-02" db="EMBL/GenBank/DDBJ databases">
        <authorList>
            <person name="Murray A."/>
            <person name="Staley J."/>
            <person name="Ferriera S."/>
            <person name="Johnson J."/>
            <person name="Kravitz S."/>
            <person name="Halpern A."/>
            <person name="Remington K."/>
            <person name="Beeson K."/>
            <person name="Tran B."/>
            <person name="Rogers Y.-H."/>
            <person name="Friedman R."/>
            <person name="Venter J.C."/>
        </authorList>
    </citation>
    <scope>NUCLEOTIDE SEQUENCE [LARGE SCALE GENOMIC DNA]</scope>
    <source>
        <strain evidence="6 7">23-P</strain>
    </source>
</reference>
<dbReference type="InterPro" id="IPR013740">
    <property type="entry name" value="Redoxin"/>
</dbReference>
<keyword evidence="3" id="KW-1015">Disulfide bond</keyword>
<dbReference type="CDD" id="cd02966">
    <property type="entry name" value="TlpA_like_family"/>
    <property type="match status" value="1"/>
</dbReference>
<gene>
    <name evidence="6" type="ORF">PI23P_01917</name>
</gene>
<evidence type="ECO:0000259" key="5">
    <source>
        <dbReference type="PROSITE" id="PS51352"/>
    </source>
</evidence>
<dbReference type="PANTHER" id="PTHR42852">
    <property type="entry name" value="THIOL:DISULFIDE INTERCHANGE PROTEIN DSBE"/>
    <property type="match status" value="1"/>
</dbReference>
<dbReference type="SUPFAM" id="SSF52833">
    <property type="entry name" value="Thioredoxin-like"/>
    <property type="match status" value="1"/>
</dbReference>
<comment type="caution">
    <text evidence="6">The sequence shown here is derived from an EMBL/GenBank/DDBJ whole genome shotgun (WGS) entry which is preliminary data.</text>
</comment>
<dbReference type="HOGENOM" id="CLU_042529_1_1_10"/>
<dbReference type="STRING" id="313594.PI23P_01917"/>
<name>A4BW70_9FLAO</name>
<dbReference type="OrthoDB" id="743079at2"/>
<keyword evidence="2" id="KW-0201">Cytochrome c-type biogenesis</keyword>
<dbReference type="GO" id="GO:0017004">
    <property type="term" value="P:cytochrome complex assembly"/>
    <property type="evidence" value="ECO:0007669"/>
    <property type="project" value="UniProtKB-KW"/>
</dbReference>
<dbReference type="Proteomes" id="UP000003053">
    <property type="component" value="Unassembled WGS sequence"/>
</dbReference>